<organism evidence="1 2">
    <name type="scientific">Nocardioides marinus</name>
    <dbReference type="NCBI Taxonomy" id="374514"/>
    <lineage>
        <taxon>Bacteria</taxon>
        <taxon>Bacillati</taxon>
        <taxon>Actinomycetota</taxon>
        <taxon>Actinomycetes</taxon>
        <taxon>Propionibacteriales</taxon>
        <taxon>Nocardioidaceae</taxon>
        <taxon>Nocardioides</taxon>
    </lineage>
</organism>
<evidence type="ECO:0000313" key="1">
    <source>
        <dbReference type="EMBL" id="NYI10682.1"/>
    </source>
</evidence>
<evidence type="ECO:0000313" key="2">
    <source>
        <dbReference type="Proteomes" id="UP000537326"/>
    </source>
</evidence>
<keyword evidence="2" id="KW-1185">Reference proteome</keyword>
<evidence type="ECO:0008006" key="3">
    <source>
        <dbReference type="Google" id="ProtNLM"/>
    </source>
</evidence>
<reference evidence="1 2" key="1">
    <citation type="submission" date="2020-07" db="EMBL/GenBank/DDBJ databases">
        <title>Sequencing the genomes of 1000 actinobacteria strains.</title>
        <authorList>
            <person name="Klenk H.-P."/>
        </authorList>
    </citation>
    <scope>NUCLEOTIDE SEQUENCE [LARGE SCALE GENOMIC DNA]</scope>
    <source>
        <strain evidence="1 2">DSM 18248</strain>
    </source>
</reference>
<sequence length="219" mass="23252">MPNGDPHAPVDIVLTVDQRGSRAAPDHVTALLEALAPLPSRLSFQRTAGDEVQGLVGDPDHLPALLEVVLRDGRWRVGLGIGPVESPLPRDVREARGPAFVHARDGVEAARHAPAGLRVVVGVTDDEQRAGRALESALWLWASLLQRRTDRGWEVVDLLDAGDTHDRAARRLGISQSAVTQRARAAGAVEGARGRELVAHLAALAVDAAGSAAPREVVR</sequence>
<proteinExistence type="predicted"/>
<dbReference type="RefSeq" id="WP_179531483.1">
    <property type="nucleotide sequence ID" value="NZ_BAAAPP010000005.1"/>
</dbReference>
<gene>
    <name evidence="1" type="ORF">BKA05_002197</name>
</gene>
<dbReference type="AlphaFoldDB" id="A0A7Y9YGL1"/>
<comment type="caution">
    <text evidence="1">The sequence shown here is derived from an EMBL/GenBank/DDBJ whole genome shotgun (WGS) entry which is preliminary data.</text>
</comment>
<dbReference type="Proteomes" id="UP000537326">
    <property type="component" value="Unassembled WGS sequence"/>
</dbReference>
<protein>
    <recommendedName>
        <fullName evidence="3">SatD family (SatD)</fullName>
    </recommendedName>
</protein>
<dbReference type="EMBL" id="JACBZI010000001">
    <property type="protein sequence ID" value="NYI10682.1"/>
    <property type="molecule type" value="Genomic_DNA"/>
</dbReference>
<accession>A0A7Y9YGL1</accession>
<name>A0A7Y9YGL1_9ACTN</name>